<protein>
    <submittedName>
        <fullName evidence="1">Uncharacterized protein</fullName>
    </submittedName>
</protein>
<evidence type="ECO:0000313" key="1">
    <source>
        <dbReference type="EMBL" id="DAE07547.1"/>
    </source>
</evidence>
<dbReference type="EMBL" id="BK015452">
    <property type="protein sequence ID" value="DAE07547.1"/>
    <property type="molecule type" value="Genomic_DNA"/>
</dbReference>
<reference evidence="1" key="1">
    <citation type="journal article" date="2021" name="Proc. Natl. Acad. Sci. U.S.A.">
        <title>A Catalog of Tens of Thousands of Viruses from Human Metagenomes Reveals Hidden Associations with Chronic Diseases.</title>
        <authorList>
            <person name="Tisza M.J."/>
            <person name="Buck C.B."/>
        </authorList>
    </citation>
    <scope>NUCLEOTIDE SEQUENCE</scope>
    <source>
        <strain evidence="1">CtnCN2</strain>
    </source>
</reference>
<accession>A0A8S5PM58</accession>
<sequence>MTKKTYHINPVLKVQWERARESLPDALGAIKDASVAAIGSYAAYLARYIVTDGDSYAAALHRGEYDGYVQNAQDAVDEALAAARYAADPFWDIADRRDATSAAELLDMLAEGWRRCLEYFEGFDPMMEAQMILDLMAARITLKLEDDDDDDEEEGGAE</sequence>
<proteinExistence type="predicted"/>
<name>A0A8S5PM58_9CAUD</name>
<organism evidence="1">
    <name type="scientific">Podoviridae sp. ctnCN2</name>
    <dbReference type="NCBI Taxonomy" id="2825274"/>
    <lineage>
        <taxon>Viruses</taxon>
        <taxon>Duplodnaviria</taxon>
        <taxon>Heunggongvirae</taxon>
        <taxon>Uroviricota</taxon>
        <taxon>Caudoviricetes</taxon>
    </lineage>
</organism>